<proteinExistence type="inferred from homology"/>
<keyword evidence="5" id="KW-0722">Serine protease inhibitor</keyword>
<feature type="chain" id="PRO_5047218991" evidence="7">
    <location>
        <begin position="39"/>
        <end position="152"/>
    </location>
</feature>
<evidence type="ECO:0000256" key="1">
    <source>
        <dbReference type="ARBA" id="ARBA00004613"/>
    </source>
</evidence>
<sequence>MHVHRARRPRRKAAAAHVLAALAVVTAAPLLAPAPAGAVLPPVSDHLVLTVSDSGHPARDGRFELFCHPAGGDHPRAKAACARLDEVTVWGSDPFAPAPGGTLCTSLYGGPATAHVEGMWAGRPVNADFGRATGCETARWDDLVPFLPRTRL</sequence>
<dbReference type="Gene3D" id="3.30.350.10">
    <property type="entry name" value="Subtilisin inhibitor-like"/>
    <property type="match status" value="1"/>
</dbReference>
<feature type="domain" description="Subtilisin inhibitor" evidence="8">
    <location>
        <begin position="46"/>
        <end position="126"/>
    </location>
</feature>
<protein>
    <submittedName>
        <fullName evidence="9">SSI family serine proteinase inhibitor</fullName>
    </submittedName>
</protein>
<dbReference type="Proteomes" id="UP001183414">
    <property type="component" value="Unassembled WGS sequence"/>
</dbReference>
<keyword evidence="6" id="KW-1015">Disulfide bond</keyword>
<evidence type="ECO:0000313" key="10">
    <source>
        <dbReference type="Proteomes" id="UP001183414"/>
    </source>
</evidence>
<dbReference type="Pfam" id="PF00720">
    <property type="entry name" value="SSI"/>
    <property type="match status" value="1"/>
</dbReference>
<keyword evidence="4" id="KW-0646">Protease inhibitor</keyword>
<name>A0ABU2NTI0_9ACTN</name>
<comment type="subcellular location">
    <subcellularLocation>
        <location evidence="1">Secreted</location>
    </subcellularLocation>
</comment>
<evidence type="ECO:0000256" key="2">
    <source>
        <dbReference type="ARBA" id="ARBA00010472"/>
    </source>
</evidence>
<dbReference type="PROSITE" id="PS00999">
    <property type="entry name" value="SSI"/>
    <property type="match status" value="1"/>
</dbReference>
<evidence type="ECO:0000256" key="6">
    <source>
        <dbReference type="ARBA" id="ARBA00023157"/>
    </source>
</evidence>
<evidence type="ECO:0000256" key="4">
    <source>
        <dbReference type="ARBA" id="ARBA00022690"/>
    </source>
</evidence>
<evidence type="ECO:0000259" key="8">
    <source>
        <dbReference type="Pfam" id="PF00720"/>
    </source>
</evidence>
<keyword evidence="3" id="KW-0964">Secreted</keyword>
<comment type="similarity">
    <text evidence="2">Belongs to the protease inhibitor I16 (SSI) family.</text>
</comment>
<evidence type="ECO:0000256" key="3">
    <source>
        <dbReference type="ARBA" id="ARBA00022525"/>
    </source>
</evidence>
<dbReference type="RefSeq" id="WP_311673577.1">
    <property type="nucleotide sequence ID" value="NZ_JAVREQ010000010.1"/>
</dbReference>
<feature type="signal peptide" evidence="7">
    <location>
        <begin position="1"/>
        <end position="38"/>
    </location>
</feature>
<comment type="caution">
    <text evidence="9">The sequence shown here is derived from an EMBL/GenBank/DDBJ whole genome shotgun (WGS) entry which is preliminary data.</text>
</comment>
<dbReference type="InterPro" id="IPR036819">
    <property type="entry name" value="Subtilisin_inhibitor-like_sf"/>
</dbReference>
<organism evidence="9 10">
    <name type="scientific">Streptomyces hazeniae</name>
    <dbReference type="NCBI Taxonomy" id="3075538"/>
    <lineage>
        <taxon>Bacteria</taxon>
        <taxon>Bacillati</taxon>
        <taxon>Actinomycetota</taxon>
        <taxon>Actinomycetes</taxon>
        <taxon>Kitasatosporales</taxon>
        <taxon>Streptomycetaceae</taxon>
        <taxon>Streptomyces</taxon>
    </lineage>
</organism>
<dbReference type="EMBL" id="JAVREQ010000010">
    <property type="protein sequence ID" value="MDT0379792.1"/>
    <property type="molecule type" value="Genomic_DNA"/>
</dbReference>
<evidence type="ECO:0000256" key="5">
    <source>
        <dbReference type="ARBA" id="ARBA00022900"/>
    </source>
</evidence>
<reference evidence="10" key="1">
    <citation type="submission" date="2023-07" db="EMBL/GenBank/DDBJ databases">
        <title>30 novel species of actinomycetes from the DSMZ collection.</title>
        <authorList>
            <person name="Nouioui I."/>
        </authorList>
    </citation>
    <scope>NUCLEOTIDE SEQUENCE [LARGE SCALE GENOMIC DNA]</scope>
    <source>
        <strain evidence="10">DSM 42041</strain>
    </source>
</reference>
<dbReference type="InterPro" id="IPR023549">
    <property type="entry name" value="Subtilisin_inhibitor"/>
</dbReference>
<keyword evidence="10" id="KW-1185">Reference proteome</keyword>
<keyword evidence="7" id="KW-0732">Signal</keyword>
<gene>
    <name evidence="9" type="ORF">RM572_13585</name>
</gene>
<dbReference type="InterPro" id="IPR020054">
    <property type="entry name" value="Prot_inh_SSI_I16_CS"/>
</dbReference>
<evidence type="ECO:0000256" key="7">
    <source>
        <dbReference type="SAM" id="SignalP"/>
    </source>
</evidence>
<dbReference type="SUPFAM" id="SSF55399">
    <property type="entry name" value="Subtilisin inhibitor"/>
    <property type="match status" value="1"/>
</dbReference>
<accession>A0ABU2NTI0</accession>
<evidence type="ECO:0000313" key="9">
    <source>
        <dbReference type="EMBL" id="MDT0379792.1"/>
    </source>
</evidence>